<dbReference type="InterPro" id="IPR006450">
    <property type="entry name" value="Phage_HK97_gp6-like"/>
</dbReference>
<gene>
    <name evidence="1" type="ORF">E3C22_03405</name>
</gene>
<dbReference type="AlphaFoldDB" id="A0A4Y8RUN1"/>
<dbReference type="Pfam" id="PF05135">
    <property type="entry name" value="Phage_connect_1"/>
    <property type="match status" value="1"/>
</dbReference>
<organism evidence="1 2">
    <name type="scientific">Jiella endophytica</name>
    <dbReference type="NCBI Taxonomy" id="2558362"/>
    <lineage>
        <taxon>Bacteria</taxon>
        <taxon>Pseudomonadati</taxon>
        <taxon>Pseudomonadota</taxon>
        <taxon>Alphaproteobacteria</taxon>
        <taxon>Hyphomicrobiales</taxon>
        <taxon>Aurantimonadaceae</taxon>
        <taxon>Jiella</taxon>
    </lineage>
</organism>
<reference evidence="1 2" key="1">
    <citation type="submission" date="2019-03" db="EMBL/GenBank/DDBJ databases">
        <title>Jiella endophytica sp. nov., a novel endophytic bacterium isolated from root of Ficus microcarpa Linn. f.</title>
        <authorList>
            <person name="Tuo L."/>
        </authorList>
    </citation>
    <scope>NUCLEOTIDE SEQUENCE [LARGE SCALE GENOMIC DNA]</scope>
    <source>
        <strain evidence="1 2">CBS5Q-3</strain>
    </source>
</reference>
<accession>A0A4Y8RUN1</accession>
<protein>
    <submittedName>
        <fullName evidence="1">Phage gp6-like head-tail connector protein</fullName>
    </submittedName>
</protein>
<keyword evidence="2" id="KW-1185">Reference proteome</keyword>
<evidence type="ECO:0000313" key="1">
    <source>
        <dbReference type="EMBL" id="TFF27517.1"/>
    </source>
</evidence>
<sequence length="99" mass="10561">MALDAAALRGHLNGVPDTDEVLTGLLGAATAHVEAMLGYEIDDAIEFPAGTPADIEHAVLMLAAHWYENREASIAGVAIMAIPFGLEDIIRNHRSYTYG</sequence>
<dbReference type="OrthoDB" id="7307102at2"/>
<evidence type="ECO:0000313" key="2">
    <source>
        <dbReference type="Proteomes" id="UP000298179"/>
    </source>
</evidence>
<dbReference type="NCBIfam" id="TIGR01560">
    <property type="entry name" value="put_DNA_pack"/>
    <property type="match status" value="1"/>
</dbReference>
<dbReference type="CDD" id="cd08054">
    <property type="entry name" value="gp6"/>
    <property type="match status" value="1"/>
</dbReference>
<name>A0A4Y8RUN1_9HYPH</name>
<comment type="caution">
    <text evidence="1">The sequence shown here is derived from an EMBL/GenBank/DDBJ whole genome shotgun (WGS) entry which is preliminary data.</text>
</comment>
<dbReference type="RefSeq" id="WP_134760205.1">
    <property type="nucleotide sequence ID" value="NZ_SOZD01000001.1"/>
</dbReference>
<dbReference type="Gene3D" id="1.10.3230.30">
    <property type="entry name" value="Phage gp6-like head-tail connector protein"/>
    <property type="match status" value="1"/>
</dbReference>
<proteinExistence type="predicted"/>
<dbReference type="Proteomes" id="UP000298179">
    <property type="component" value="Unassembled WGS sequence"/>
</dbReference>
<dbReference type="EMBL" id="SOZD01000001">
    <property type="protein sequence ID" value="TFF27517.1"/>
    <property type="molecule type" value="Genomic_DNA"/>
</dbReference>
<dbReference type="InterPro" id="IPR021146">
    <property type="entry name" value="Phage_gp6-like_head-tail"/>
</dbReference>